<dbReference type="GO" id="GO:0046872">
    <property type="term" value="F:metal ion binding"/>
    <property type="evidence" value="ECO:0007669"/>
    <property type="project" value="UniProtKB-KW"/>
</dbReference>
<comment type="cofactor">
    <cofactor evidence="6">
        <name>[4Fe-4S] cluster</name>
        <dbReference type="ChEBI" id="CHEBI:49883"/>
    </cofactor>
    <text evidence="6">Binds 1 [4Fe-4S] cluster per subunit.</text>
</comment>
<keyword evidence="6" id="KW-0100">Branched-chain amino acid biosynthesis</keyword>
<dbReference type="UniPathway" id="UPA00048">
    <property type="reaction ID" value="UER00071"/>
</dbReference>
<feature type="binding site" evidence="6">
    <location>
        <position position="350"/>
    </location>
    <ligand>
        <name>[4Fe-4S] cluster</name>
        <dbReference type="ChEBI" id="CHEBI:49883"/>
    </ligand>
</feature>
<evidence type="ECO:0000256" key="4">
    <source>
        <dbReference type="ARBA" id="ARBA00023014"/>
    </source>
</evidence>
<dbReference type="PANTHER" id="PTHR43822">
    <property type="entry name" value="HOMOACONITASE, MITOCHONDRIAL-RELATED"/>
    <property type="match status" value="1"/>
</dbReference>
<dbReference type="InterPro" id="IPR050067">
    <property type="entry name" value="IPM_dehydratase_rel_enz"/>
</dbReference>
<feature type="domain" description="Aconitase/3-isopropylmalate dehydratase large subunit alpha/beta/alpha" evidence="7">
    <location>
        <begin position="8"/>
        <end position="228"/>
    </location>
</feature>
<evidence type="ECO:0000256" key="2">
    <source>
        <dbReference type="ARBA" id="ARBA00022723"/>
    </source>
</evidence>
<evidence type="ECO:0000256" key="1">
    <source>
        <dbReference type="ARBA" id="ARBA00022485"/>
    </source>
</evidence>
<dbReference type="HAMAP" id="MF_01027">
    <property type="entry name" value="LeuC_type2"/>
    <property type="match status" value="1"/>
</dbReference>
<protein>
    <recommendedName>
        <fullName evidence="6">3-isopropylmalate dehydratase large subunit</fullName>
        <ecNumber evidence="6">4.2.1.33</ecNumber>
    </recommendedName>
    <alternativeName>
        <fullName evidence="6">Alpha-IPM isomerase</fullName>
        <shortName evidence="6">IPMI</shortName>
    </alternativeName>
    <alternativeName>
        <fullName evidence="6">Isopropylmalate isomerase</fullName>
    </alternativeName>
</protein>
<dbReference type="GO" id="GO:0003861">
    <property type="term" value="F:3-isopropylmalate dehydratase activity"/>
    <property type="evidence" value="ECO:0007669"/>
    <property type="project" value="UniProtKB-UniRule"/>
</dbReference>
<dbReference type="InterPro" id="IPR006251">
    <property type="entry name" value="Homoacnase/IPMdehydase_lsu"/>
</dbReference>
<dbReference type="InterPro" id="IPR001030">
    <property type="entry name" value="Acoase/IPM_deHydtase_lsu_aba"/>
</dbReference>
<keyword evidence="9" id="KW-1185">Reference proteome</keyword>
<dbReference type="InterPro" id="IPR015931">
    <property type="entry name" value="Acnase/IPM_dHydase_lsu_aba_1/3"/>
</dbReference>
<dbReference type="EMBL" id="SORI01000015">
    <property type="protein sequence ID" value="TDY58032.1"/>
    <property type="molecule type" value="Genomic_DNA"/>
</dbReference>
<dbReference type="GO" id="GO:0009098">
    <property type="term" value="P:L-leucine biosynthetic process"/>
    <property type="evidence" value="ECO:0007669"/>
    <property type="project" value="UniProtKB-UniRule"/>
</dbReference>
<dbReference type="GO" id="GO:0051539">
    <property type="term" value="F:4 iron, 4 sulfur cluster binding"/>
    <property type="evidence" value="ECO:0007669"/>
    <property type="project" value="UniProtKB-KW"/>
</dbReference>
<dbReference type="NCBIfam" id="TIGR01343">
    <property type="entry name" value="hacA_fam"/>
    <property type="match status" value="1"/>
</dbReference>
<dbReference type="InterPro" id="IPR036008">
    <property type="entry name" value="Aconitase_4Fe-4S_dom"/>
</dbReference>
<evidence type="ECO:0000313" key="9">
    <source>
        <dbReference type="Proteomes" id="UP000295066"/>
    </source>
</evidence>
<dbReference type="NCBIfam" id="TIGR02086">
    <property type="entry name" value="IPMI_arch"/>
    <property type="match status" value="1"/>
</dbReference>
<dbReference type="PRINTS" id="PR00415">
    <property type="entry name" value="ACONITASE"/>
</dbReference>
<dbReference type="PANTHER" id="PTHR43822:SF2">
    <property type="entry name" value="HOMOACONITASE, MITOCHONDRIAL"/>
    <property type="match status" value="1"/>
</dbReference>
<dbReference type="AlphaFoldDB" id="A0A4V3HFY4"/>
<keyword evidence="3 6" id="KW-0408">Iron</keyword>
<dbReference type="Proteomes" id="UP000295066">
    <property type="component" value="Unassembled WGS sequence"/>
</dbReference>
<evidence type="ECO:0000313" key="8">
    <source>
        <dbReference type="EMBL" id="TDY58032.1"/>
    </source>
</evidence>
<organism evidence="8 9">
    <name type="scientific">Aminivibrio pyruvatiphilus</name>
    <dbReference type="NCBI Taxonomy" id="1005740"/>
    <lineage>
        <taxon>Bacteria</taxon>
        <taxon>Thermotogati</taxon>
        <taxon>Synergistota</taxon>
        <taxon>Synergistia</taxon>
        <taxon>Synergistales</taxon>
        <taxon>Aminobacteriaceae</taxon>
        <taxon>Aminivibrio</taxon>
    </lineage>
</organism>
<dbReference type="CDD" id="cd01583">
    <property type="entry name" value="IPMI"/>
    <property type="match status" value="1"/>
</dbReference>
<accession>A0A4V3HFY4</accession>
<evidence type="ECO:0000259" key="7">
    <source>
        <dbReference type="Pfam" id="PF00330"/>
    </source>
</evidence>
<dbReference type="Pfam" id="PF00330">
    <property type="entry name" value="Aconitase"/>
    <property type="match status" value="2"/>
</dbReference>
<evidence type="ECO:0000256" key="6">
    <source>
        <dbReference type="HAMAP-Rule" id="MF_01027"/>
    </source>
</evidence>
<keyword evidence="2 6" id="KW-0479">Metal-binding</keyword>
<reference evidence="8 9" key="1">
    <citation type="submission" date="2019-03" db="EMBL/GenBank/DDBJ databases">
        <title>Genomic Encyclopedia of Type Strains, Phase IV (KMG-IV): sequencing the most valuable type-strain genomes for metagenomic binning, comparative biology and taxonomic classification.</title>
        <authorList>
            <person name="Goeker M."/>
        </authorList>
    </citation>
    <scope>NUCLEOTIDE SEQUENCE [LARGE SCALE GENOMIC DNA]</scope>
    <source>
        <strain evidence="8 9">DSM 25964</strain>
    </source>
</reference>
<comment type="similarity">
    <text evidence="6">Belongs to the aconitase/IPM isomerase family. LeuC type 2 subfamily.</text>
</comment>
<feature type="binding site" evidence="6">
    <location>
        <position position="347"/>
    </location>
    <ligand>
        <name>[4Fe-4S] cluster</name>
        <dbReference type="ChEBI" id="CHEBI:49883"/>
    </ligand>
</feature>
<name>A0A4V3HFY4_9BACT</name>
<evidence type="ECO:0000256" key="3">
    <source>
        <dbReference type="ARBA" id="ARBA00023004"/>
    </source>
</evidence>
<sequence>MYGQTIAEKILQKHSTEPGKPVKAGDILFCSVDFLMSHDATAPMAIRAFENMGGTKVFDPSKMVLILDHATPAPYERIANLQSMMREFAREQGITFIEGGEGVCHQIVVEKGYLRPGDLALGTDSHTCTYGALGVFATGVGSTDMAAAMYTGKSWFKVPETIRVNLKGTLRKGCSAKDVILKTAGVIGADGANYRSMEFYGEWIDRASLSERLTIANMVVEMGAKCGFPCGPELGISADADARYLMDAEIDLDALVPVVARPHAVDDVCPVSEVRDVAIHQAFLGSCTNGRMEDLREAARILKGKKIAEGVRLIIAPASRQVMLQAMEEGVLTTLIEAGGAVFTPGCGVCVGTHGGVPADGEVVLSTSNRNFKGRMGNNKALIYLASPLTIAASVITGRITDPRELEG</sequence>
<feature type="domain" description="Aconitase/3-isopropylmalate dehydratase large subunit alpha/beta/alpha" evidence="7">
    <location>
        <begin position="274"/>
        <end position="398"/>
    </location>
</feature>
<gene>
    <name evidence="6" type="primary">leuC</name>
    <name evidence="8" type="ORF">C8D99_11550</name>
</gene>
<dbReference type="InterPro" id="IPR033941">
    <property type="entry name" value="IPMI_cat"/>
</dbReference>
<evidence type="ECO:0000256" key="5">
    <source>
        <dbReference type="ARBA" id="ARBA00023239"/>
    </source>
</evidence>
<keyword evidence="5 6" id="KW-0456">Lyase</keyword>
<dbReference type="InterPro" id="IPR011826">
    <property type="entry name" value="HAcnase/IPMdehydase_lsu_prok"/>
</dbReference>
<dbReference type="InterPro" id="IPR018136">
    <property type="entry name" value="Aconitase_4Fe-4S_BS"/>
</dbReference>
<dbReference type="OrthoDB" id="9802769at2"/>
<dbReference type="NCBIfam" id="NF001614">
    <property type="entry name" value="PRK00402.1"/>
    <property type="match status" value="1"/>
</dbReference>
<comment type="function">
    <text evidence="6">Catalyzes the isomerization between 2-isopropylmalate and 3-isopropylmalate, via the formation of 2-isopropylmaleate.</text>
</comment>
<keyword evidence="6" id="KW-0028">Amino-acid biosynthesis</keyword>
<keyword evidence="6" id="KW-0432">Leucine biosynthesis</keyword>
<feature type="binding site" evidence="6">
    <location>
        <position position="287"/>
    </location>
    <ligand>
        <name>[4Fe-4S] cluster</name>
        <dbReference type="ChEBI" id="CHEBI:49883"/>
    </ligand>
</feature>
<comment type="caution">
    <text evidence="8">The sequence shown here is derived from an EMBL/GenBank/DDBJ whole genome shotgun (WGS) entry which is preliminary data.</text>
</comment>
<dbReference type="PROSITE" id="PS00450">
    <property type="entry name" value="ACONITASE_1"/>
    <property type="match status" value="1"/>
</dbReference>
<dbReference type="RefSeq" id="WP_133958188.1">
    <property type="nucleotide sequence ID" value="NZ_SORI01000015.1"/>
</dbReference>
<dbReference type="EC" id="4.2.1.33" evidence="6"/>
<comment type="catalytic activity">
    <reaction evidence="6">
        <text>(2R,3S)-3-isopropylmalate = (2S)-2-isopropylmalate</text>
        <dbReference type="Rhea" id="RHEA:32287"/>
        <dbReference type="ChEBI" id="CHEBI:1178"/>
        <dbReference type="ChEBI" id="CHEBI:35121"/>
        <dbReference type="EC" id="4.2.1.33"/>
    </reaction>
</comment>
<dbReference type="Gene3D" id="3.30.499.10">
    <property type="entry name" value="Aconitase, domain 3"/>
    <property type="match status" value="2"/>
</dbReference>
<keyword evidence="4 6" id="KW-0411">Iron-sulfur</keyword>
<comment type="pathway">
    <text evidence="6">Amino-acid biosynthesis; L-leucine biosynthesis; L-leucine from 3-methyl-2-oxobutanoate: step 2/4.</text>
</comment>
<comment type="subunit">
    <text evidence="6">Heterodimer of LeuC and LeuD.</text>
</comment>
<dbReference type="SUPFAM" id="SSF53732">
    <property type="entry name" value="Aconitase iron-sulfur domain"/>
    <property type="match status" value="1"/>
</dbReference>
<keyword evidence="1 6" id="KW-0004">4Fe-4S</keyword>
<proteinExistence type="inferred from homology"/>